<dbReference type="EMBL" id="ML208332">
    <property type="protein sequence ID" value="TFK69373.1"/>
    <property type="molecule type" value="Genomic_DNA"/>
</dbReference>
<protein>
    <submittedName>
        <fullName evidence="1">MFS general substrate transporter</fullName>
    </submittedName>
</protein>
<dbReference type="Proteomes" id="UP000308600">
    <property type="component" value="Unassembled WGS sequence"/>
</dbReference>
<proteinExistence type="predicted"/>
<accession>A0ACD3AUF5</accession>
<sequence length="492" mass="54651">MEKSSPFHDKELRLKPSSSSIPNSLENENRVWRKLDLYILPVLAIFYLLSFLDRTNLGNARIAGLQKDLKMTNKQYSIALTVTYIPYILAELPSNLLLKIIGPNLMLPAMLTLWGIVTTLQGVITTYRGLLICRFFLGLLEGGLFPGLALYCSTFYPRNMLNTRITLFFSAASISGAFSGLLAYGIINMDGVGHKPGWAWIFILEGMVTVVFGVVSFGLLPGTPRQARFLSDEEKDYVERRLKEDHEMSGKEGENEFSWKEVGRAFKSPQLWFLLFPFFVSGVLVYSLAYFTPTIVQGLGYTAARAQLMSVPPFAVGFVVSLLGAYLSDHFSSRGLLSILTTLLTLTGALLFLLSPSSPHRMHVHIQYLSLFFLIPGAYTMAPCLCTWLSNNSHPHTRRATSIALSFMCVNTGGVLATWLWGSLSKAPDYKSATIVMIVLLGGELVCLVGNWGWLKRENGRKVRRREVYGRGGGDEGGDGRGDGSPWFVYSL</sequence>
<evidence type="ECO:0000313" key="2">
    <source>
        <dbReference type="Proteomes" id="UP000308600"/>
    </source>
</evidence>
<reference evidence="1 2" key="1">
    <citation type="journal article" date="2019" name="Nat. Ecol. Evol.">
        <title>Megaphylogeny resolves global patterns of mushroom evolution.</title>
        <authorList>
            <person name="Varga T."/>
            <person name="Krizsan K."/>
            <person name="Foldi C."/>
            <person name="Dima B."/>
            <person name="Sanchez-Garcia M."/>
            <person name="Sanchez-Ramirez S."/>
            <person name="Szollosi G.J."/>
            <person name="Szarkandi J.G."/>
            <person name="Papp V."/>
            <person name="Albert L."/>
            <person name="Andreopoulos W."/>
            <person name="Angelini C."/>
            <person name="Antonin V."/>
            <person name="Barry K.W."/>
            <person name="Bougher N.L."/>
            <person name="Buchanan P."/>
            <person name="Buyck B."/>
            <person name="Bense V."/>
            <person name="Catcheside P."/>
            <person name="Chovatia M."/>
            <person name="Cooper J."/>
            <person name="Damon W."/>
            <person name="Desjardin D."/>
            <person name="Finy P."/>
            <person name="Geml J."/>
            <person name="Haridas S."/>
            <person name="Hughes K."/>
            <person name="Justo A."/>
            <person name="Karasinski D."/>
            <person name="Kautmanova I."/>
            <person name="Kiss B."/>
            <person name="Kocsube S."/>
            <person name="Kotiranta H."/>
            <person name="LaButti K.M."/>
            <person name="Lechner B.E."/>
            <person name="Liimatainen K."/>
            <person name="Lipzen A."/>
            <person name="Lukacs Z."/>
            <person name="Mihaltcheva S."/>
            <person name="Morgado L.N."/>
            <person name="Niskanen T."/>
            <person name="Noordeloos M.E."/>
            <person name="Ohm R.A."/>
            <person name="Ortiz-Santana B."/>
            <person name="Ovrebo C."/>
            <person name="Racz N."/>
            <person name="Riley R."/>
            <person name="Savchenko A."/>
            <person name="Shiryaev A."/>
            <person name="Soop K."/>
            <person name="Spirin V."/>
            <person name="Szebenyi C."/>
            <person name="Tomsovsky M."/>
            <person name="Tulloss R.E."/>
            <person name="Uehling J."/>
            <person name="Grigoriev I.V."/>
            <person name="Vagvolgyi C."/>
            <person name="Papp T."/>
            <person name="Martin F.M."/>
            <person name="Miettinen O."/>
            <person name="Hibbett D.S."/>
            <person name="Nagy L.G."/>
        </authorList>
    </citation>
    <scope>NUCLEOTIDE SEQUENCE [LARGE SCALE GENOMIC DNA]</scope>
    <source>
        <strain evidence="1 2">NL-1719</strain>
    </source>
</reference>
<keyword evidence="2" id="KW-1185">Reference proteome</keyword>
<name>A0ACD3AUF5_9AGAR</name>
<gene>
    <name evidence="1" type="ORF">BDN72DRAFT_870685</name>
</gene>
<organism evidence="1 2">
    <name type="scientific">Pluteus cervinus</name>
    <dbReference type="NCBI Taxonomy" id="181527"/>
    <lineage>
        <taxon>Eukaryota</taxon>
        <taxon>Fungi</taxon>
        <taxon>Dikarya</taxon>
        <taxon>Basidiomycota</taxon>
        <taxon>Agaricomycotina</taxon>
        <taxon>Agaricomycetes</taxon>
        <taxon>Agaricomycetidae</taxon>
        <taxon>Agaricales</taxon>
        <taxon>Pluteineae</taxon>
        <taxon>Pluteaceae</taxon>
        <taxon>Pluteus</taxon>
    </lineage>
</organism>
<evidence type="ECO:0000313" key="1">
    <source>
        <dbReference type="EMBL" id="TFK69373.1"/>
    </source>
</evidence>